<gene>
    <name evidence="1" type="ORF">P618_200341</name>
</gene>
<dbReference type="Proteomes" id="UP000019112">
    <property type="component" value="Unassembled WGS sequence"/>
</dbReference>
<keyword evidence="2" id="KW-1185">Reference proteome</keyword>
<proteinExistence type="predicted"/>
<evidence type="ECO:0000313" key="2">
    <source>
        <dbReference type="Proteomes" id="UP000019112"/>
    </source>
</evidence>
<dbReference type="EMBL" id="AWTR02000043">
    <property type="protein sequence ID" value="ETZ07449.1"/>
    <property type="molecule type" value="Genomic_DNA"/>
</dbReference>
<accession>W6TEX3</accession>
<sequence length="60" mass="7216">MVWAVVWTSKKSYSLFLIFSRKVLLLLSEVDQCIFKILEKCQKGANVYFLNLFLLFNRYF</sequence>
<protein>
    <submittedName>
        <fullName evidence="1">Uncharacterized protein</fullName>
    </submittedName>
</protein>
<dbReference type="AlphaFoldDB" id="W6TEX3"/>
<name>W6TEX3_HOLOB</name>
<dbReference type="STRING" id="1399147.P618_200341"/>
<comment type="caution">
    <text evidence="1">The sequence shown here is derived from an EMBL/GenBank/DDBJ whole genome shotgun (WGS) entry which is preliminary data.</text>
</comment>
<organism evidence="1 2">
    <name type="scientific">Holospora obtusa F1</name>
    <dbReference type="NCBI Taxonomy" id="1399147"/>
    <lineage>
        <taxon>Bacteria</taxon>
        <taxon>Pseudomonadati</taxon>
        <taxon>Pseudomonadota</taxon>
        <taxon>Alphaproteobacteria</taxon>
        <taxon>Holosporales</taxon>
        <taxon>Holosporaceae</taxon>
        <taxon>Holospora</taxon>
    </lineage>
</organism>
<evidence type="ECO:0000313" key="1">
    <source>
        <dbReference type="EMBL" id="ETZ07449.1"/>
    </source>
</evidence>
<reference evidence="1 2" key="1">
    <citation type="journal article" date="2014" name="FEMS Microbiol. Lett.">
        <title>Draft genome sequences of three Holospora species (Holospora obtusa, Holospora undulata, and Holospora elegans), endonuclear symbiotic bacteria of the ciliate Paramecium caudatum.</title>
        <authorList>
            <person name="Dohra H."/>
            <person name="Tanaka K."/>
            <person name="Suzuki T."/>
            <person name="Fujishima M."/>
            <person name="Suzuki H."/>
        </authorList>
    </citation>
    <scope>NUCLEOTIDE SEQUENCE [LARGE SCALE GENOMIC DNA]</scope>
    <source>
        <strain evidence="1 2">F1</strain>
    </source>
</reference>